<sequence length="201" mass="23226">MPFIPQRILWICLLLLAVCLLIWYNLVMRSRLAIRTGLRGYVRVHPNTRSMPYFLDFRCGRCAVVSSSGHVLSSGRGQEIDRQDCVIRMNVAPTLGYEVDVGNRTSLRVVSHTSVPHLVRQQGHFFGREAETRYVIWGPEKNMRQDGKGKTFNALVMLARKYQRTHIYTATRDKVQHCDNVFQNETGKNRQVVLYSIIFIL</sequence>
<name>A0A498NRN9_LABRO</name>
<evidence type="ECO:0000256" key="4">
    <source>
        <dbReference type="ARBA" id="ARBA00022679"/>
    </source>
</evidence>
<evidence type="ECO:0000256" key="7">
    <source>
        <dbReference type="ARBA" id="ARBA00022981"/>
    </source>
</evidence>
<evidence type="ECO:0000256" key="1">
    <source>
        <dbReference type="ARBA" id="ARBA00004323"/>
    </source>
</evidence>
<evidence type="ECO:0000313" key="17">
    <source>
        <dbReference type="Proteomes" id="UP000290572"/>
    </source>
</evidence>
<keyword evidence="3 16" id="KW-0328">Glycosyltransferase</keyword>
<evidence type="ECO:0000256" key="13">
    <source>
        <dbReference type="ARBA" id="ARBA00023180"/>
    </source>
</evidence>
<evidence type="ECO:0000313" key="16">
    <source>
        <dbReference type="EMBL" id="RXN34204.1"/>
    </source>
</evidence>
<evidence type="ECO:0000256" key="14">
    <source>
        <dbReference type="ARBA" id="ARBA00043744"/>
    </source>
</evidence>
<dbReference type="AlphaFoldDB" id="A0A498NRN9"/>
<keyword evidence="13" id="KW-0325">Glycoprotein</keyword>
<comment type="caution">
    <text evidence="16">The sequence shown here is derived from an EMBL/GenBank/DDBJ whole genome shotgun (WGS) entry which is preliminary data.</text>
</comment>
<keyword evidence="17" id="KW-1185">Reference proteome</keyword>
<evidence type="ECO:0000256" key="12">
    <source>
        <dbReference type="ARBA" id="ARBA00023157"/>
    </source>
</evidence>
<keyword evidence="5 15" id="KW-0812">Transmembrane</keyword>
<dbReference type="STRING" id="84645.A0A498NRN9"/>
<keyword evidence="6" id="KW-0735">Signal-anchor</keyword>
<keyword evidence="9" id="KW-0333">Golgi apparatus</keyword>
<evidence type="ECO:0000256" key="2">
    <source>
        <dbReference type="ARBA" id="ARBA00006003"/>
    </source>
</evidence>
<reference evidence="16 17" key="1">
    <citation type="submission" date="2018-03" db="EMBL/GenBank/DDBJ databases">
        <title>Draft genome sequence of Rohu Carp (Labeo rohita).</title>
        <authorList>
            <person name="Das P."/>
            <person name="Kushwaha B."/>
            <person name="Joshi C.G."/>
            <person name="Kumar D."/>
            <person name="Nagpure N.S."/>
            <person name="Sahoo L."/>
            <person name="Das S.P."/>
            <person name="Bit A."/>
            <person name="Patnaik S."/>
            <person name="Meher P.K."/>
            <person name="Jayasankar P."/>
            <person name="Koringa P.G."/>
            <person name="Patel N.V."/>
            <person name="Hinsu A.T."/>
            <person name="Kumar R."/>
            <person name="Pandey M."/>
            <person name="Agarwal S."/>
            <person name="Srivastava S."/>
            <person name="Singh M."/>
            <person name="Iquebal M.A."/>
            <person name="Jaiswal S."/>
            <person name="Angadi U.B."/>
            <person name="Kumar N."/>
            <person name="Raza M."/>
            <person name="Shah T.M."/>
            <person name="Rai A."/>
            <person name="Jena J.K."/>
        </authorList>
    </citation>
    <scope>NUCLEOTIDE SEQUENCE [LARGE SCALE GENOMIC DNA]</scope>
    <source>
        <strain evidence="16">DASCIFA01</strain>
        <tissue evidence="16">Testis</tissue>
    </source>
</reference>
<feature type="transmembrane region" description="Helical" evidence="15">
    <location>
        <begin position="6"/>
        <end position="26"/>
    </location>
</feature>
<proteinExistence type="inferred from homology"/>
<keyword evidence="4 16" id="KW-0808">Transferase</keyword>
<keyword evidence="10" id="KW-0443">Lipid metabolism</keyword>
<dbReference type="PANTHER" id="PTHR45906">
    <property type="entry name" value="ALPHA-N-ACETYL-NEURAMINYL-2,3-BETA-GALACTOSYL-1, 3-N-ACETYL-GALACTOSAMINIDE ALPHA-2,6-SIALYLTRANSFERASE-LIKE"/>
    <property type="match status" value="1"/>
</dbReference>
<dbReference type="GO" id="GO:0009311">
    <property type="term" value="P:oligosaccharide metabolic process"/>
    <property type="evidence" value="ECO:0007669"/>
    <property type="project" value="TreeGrafter"/>
</dbReference>
<dbReference type="PANTHER" id="PTHR45906:SF4">
    <property type="entry name" value="ALPHA-N-ACETYL-NEURAMINYL-2,3-BETA-GALACTOSYL-1,3-N-ACETYL-GALACTOSAMINIDE ALPHA-2,6-SIALYLTRANSFERASE"/>
    <property type="match status" value="1"/>
</dbReference>
<comment type="subcellular location">
    <subcellularLocation>
        <location evidence="1">Golgi apparatus membrane</location>
        <topology evidence="1">Single-pass type II membrane protein</topology>
    </subcellularLocation>
</comment>
<evidence type="ECO:0000256" key="15">
    <source>
        <dbReference type="SAM" id="Phobius"/>
    </source>
</evidence>
<comment type="similarity">
    <text evidence="2">Belongs to the glycosyltransferase 29 family.</text>
</comment>
<dbReference type="Proteomes" id="UP000290572">
    <property type="component" value="Unassembled WGS sequence"/>
</dbReference>
<dbReference type="EMBL" id="QBIY01011204">
    <property type="protein sequence ID" value="RXN34204.1"/>
    <property type="molecule type" value="Genomic_DNA"/>
</dbReference>
<dbReference type="Gene3D" id="3.90.1480.20">
    <property type="entry name" value="Glycosyl transferase family 29"/>
    <property type="match status" value="1"/>
</dbReference>
<dbReference type="GO" id="GO:0001574">
    <property type="term" value="P:ganglioside biosynthetic process"/>
    <property type="evidence" value="ECO:0007669"/>
    <property type="project" value="TreeGrafter"/>
</dbReference>
<gene>
    <name evidence="16" type="ORF">ROHU_015122</name>
</gene>
<evidence type="ECO:0000256" key="9">
    <source>
        <dbReference type="ARBA" id="ARBA00023034"/>
    </source>
</evidence>
<dbReference type="InterPro" id="IPR038578">
    <property type="entry name" value="GT29-like_sf"/>
</dbReference>
<dbReference type="GO" id="GO:0000139">
    <property type="term" value="C:Golgi membrane"/>
    <property type="evidence" value="ECO:0007669"/>
    <property type="project" value="UniProtKB-SubCell"/>
</dbReference>
<keyword evidence="7" id="KW-0730">Sialic acid</keyword>
<dbReference type="InterPro" id="IPR001675">
    <property type="entry name" value="Glyco_trans_29"/>
</dbReference>
<evidence type="ECO:0000256" key="11">
    <source>
        <dbReference type="ARBA" id="ARBA00023136"/>
    </source>
</evidence>
<organism evidence="16 17">
    <name type="scientific">Labeo rohita</name>
    <name type="common">Indian major carp</name>
    <name type="synonym">Cyprinus rohita</name>
    <dbReference type="NCBI Taxonomy" id="84645"/>
    <lineage>
        <taxon>Eukaryota</taxon>
        <taxon>Metazoa</taxon>
        <taxon>Chordata</taxon>
        <taxon>Craniata</taxon>
        <taxon>Vertebrata</taxon>
        <taxon>Euteleostomi</taxon>
        <taxon>Actinopterygii</taxon>
        <taxon>Neopterygii</taxon>
        <taxon>Teleostei</taxon>
        <taxon>Ostariophysi</taxon>
        <taxon>Cypriniformes</taxon>
        <taxon>Cyprinidae</taxon>
        <taxon>Labeoninae</taxon>
        <taxon>Labeonini</taxon>
        <taxon>Labeo</taxon>
    </lineage>
</organism>
<keyword evidence="12" id="KW-1015">Disulfide bond</keyword>
<keyword evidence="11 15" id="KW-0472">Membrane</keyword>
<evidence type="ECO:0000256" key="5">
    <source>
        <dbReference type="ARBA" id="ARBA00022692"/>
    </source>
</evidence>
<dbReference type="Pfam" id="PF00777">
    <property type="entry name" value="Glyco_transf_29"/>
    <property type="match status" value="1"/>
</dbReference>
<evidence type="ECO:0000256" key="8">
    <source>
        <dbReference type="ARBA" id="ARBA00022989"/>
    </source>
</evidence>
<evidence type="ECO:0000256" key="10">
    <source>
        <dbReference type="ARBA" id="ARBA00023098"/>
    </source>
</evidence>
<comment type="catalytic activity">
    <reaction evidence="14">
        <text>a ganglioside GM1b (d18:1(4E)) + CMP-N-acetyl-beta-neuraminate = a ganglioside GD1alpha (d18:1(4E)) + CMP + H(+)</text>
        <dbReference type="Rhea" id="RHEA:41968"/>
        <dbReference type="ChEBI" id="CHEBI:15378"/>
        <dbReference type="ChEBI" id="CHEBI:57812"/>
        <dbReference type="ChEBI" id="CHEBI:60377"/>
        <dbReference type="ChEBI" id="CHEBI:78568"/>
        <dbReference type="ChEBI" id="CHEBI:78569"/>
    </reaction>
    <physiologicalReaction direction="left-to-right" evidence="14">
        <dbReference type="Rhea" id="RHEA:41969"/>
    </physiologicalReaction>
</comment>
<dbReference type="GO" id="GO:0001665">
    <property type="term" value="F:alpha-N-acetylgalactosaminide alpha-2,6-sialyltransferase activity"/>
    <property type="evidence" value="ECO:0007669"/>
    <property type="project" value="TreeGrafter"/>
</dbReference>
<protein>
    <submittedName>
        <fullName evidence="16">Alpha-N-acetyl-neuraminyl-2,3-beta-galactosyl-1, 3-N-acetyl-galactosaminide alpha-2,6-sialyltransferase-like protein</fullName>
    </submittedName>
</protein>
<evidence type="ECO:0000256" key="6">
    <source>
        <dbReference type="ARBA" id="ARBA00022968"/>
    </source>
</evidence>
<accession>A0A498NRN9</accession>
<evidence type="ECO:0000256" key="3">
    <source>
        <dbReference type="ARBA" id="ARBA00022676"/>
    </source>
</evidence>
<keyword evidence="8 15" id="KW-1133">Transmembrane helix</keyword>